<evidence type="ECO:0000256" key="1">
    <source>
        <dbReference type="SAM" id="MobiDB-lite"/>
    </source>
</evidence>
<proteinExistence type="predicted"/>
<evidence type="ECO:0000313" key="2">
    <source>
        <dbReference type="EMBL" id="TWW76955.1"/>
    </source>
</evidence>
<feature type="region of interest" description="Disordered" evidence="1">
    <location>
        <begin position="35"/>
        <end position="55"/>
    </location>
</feature>
<reference evidence="2 3" key="1">
    <citation type="submission" date="2019-04" db="EMBL/GenBank/DDBJ databases">
        <title>Chromosome genome assembly for Takifugu flavidus.</title>
        <authorList>
            <person name="Xiao S."/>
        </authorList>
    </citation>
    <scope>NUCLEOTIDE SEQUENCE [LARGE SCALE GENOMIC DNA]</scope>
    <source>
        <strain evidence="2">HTHZ2018</strain>
        <tissue evidence="2">Muscle</tissue>
    </source>
</reference>
<organism evidence="2 3">
    <name type="scientific">Takifugu flavidus</name>
    <name type="common">sansaifugu</name>
    <dbReference type="NCBI Taxonomy" id="433684"/>
    <lineage>
        <taxon>Eukaryota</taxon>
        <taxon>Metazoa</taxon>
        <taxon>Chordata</taxon>
        <taxon>Craniata</taxon>
        <taxon>Vertebrata</taxon>
        <taxon>Euteleostomi</taxon>
        <taxon>Actinopterygii</taxon>
        <taxon>Neopterygii</taxon>
        <taxon>Teleostei</taxon>
        <taxon>Neoteleostei</taxon>
        <taxon>Acanthomorphata</taxon>
        <taxon>Eupercaria</taxon>
        <taxon>Tetraodontiformes</taxon>
        <taxon>Tetradontoidea</taxon>
        <taxon>Tetraodontidae</taxon>
        <taxon>Takifugu</taxon>
    </lineage>
</organism>
<name>A0A5C6PC36_9TELE</name>
<protein>
    <submittedName>
        <fullName evidence="2">Uncharacterized protein</fullName>
    </submittedName>
</protein>
<evidence type="ECO:0000313" key="3">
    <source>
        <dbReference type="Proteomes" id="UP000324091"/>
    </source>
</evidence>
<sequence>MDANAKSMSVTKRWSSHVKRISESLGAEIHPDISWTSSLNTPPPSTLILPKPDESPCPVSLSEERNVVVITMEVMIIQKVLITLRAPVIGNKSYRMLLRTKNFAALWQVFWKEQKMSSQTLVQH</sequence>
<gene>
    <name evidence="2" type="ORF">D4764_12G0003450</name>
</gene>
<comment type="caution">
    <text evidence="2">The sequence shown here is derived from an EMBL/GenBank/DDBJ whole genome shotgun (WGS) entry which is preliminary data.</text>
</comment>
<dbReference type="AlphaFoldDB" id="A0A5C6PC36"/>
<dbReference type="Proteomes" id="UP000324091">
    <property type="component" value="Chromosome 12"/>
</dbReference>
<keyword evidence="3" id="KW-1185">Reference proteome</keyword>
<accession>A0A5C6PC36</accession>
<dbReference type="EMBL" id="RHFK02000004">
    <property type="protein sequence ID" value="TWW76955.1"/>
    <property type="molecule type" value="Genomic_DNA"/>
</dbReference>